<keyword evidence="3" id="KW-1185">Reference proteome</keyword>
<reference evidence="2 3" key="1">
    <citation type="journal article" date="2019" name="Nat. Plants">
        <title>Stout camphor tree genome fills gaps in understanding of flowering plant genome evolution.</title>
        <authorList>
            <person name="Chaw S.M."/>
            <person name="Liu Y.C."/>
            <person name="Wu Y.W."/>
            <person name="Wang H.Y."/>
            <person name="Lin C.I."/>
            <person name="Wu C.S."/>
            <person name="Ke H.M."/>
            <person name="Chang L.Y."/>
            <person name="Hsu C.Y."/>
            <person name="Yang H.T."/>
            <person name="Sudianto E."/>
            <person name="Hsu M.H."/>
            <person name="Wu K.P."/>
            <person name="Wang L.N."/>
            <person name="Leebens-Mack J.H."/>
            <person name="Tsai I.J."/>
        </authorList>
    </citation>
    <scope>NUCLEOTIDE SEQUENCE [LARGE SCALE GENOMIC DNA]</scope>
    <source>
        <strain evidence="3">cv. Chaw 1501</strain>
        <tissue evidence="2">Young leaves</tissue>
    </source>
</reference>
<proteinExistence type="inferred from homology"/>
<dbReference type="PANTHER" id="PTHR47950:SF48">
    <property type="entry name" value="CYTOCHROME P450 FAMILY PROTEIN, EXPRESSED"/>
    <property type="match status" value="1"/>
</dbReference>
<accession>A0A3S3N753</accession>
<dbReference type="GO" id="GO:0016705">
    <property type="term" value="F:oxidoreductase activity, acting on paired donors, with incorporation or reduction of molecular oxygen"/>
    <property type="evidence" value="ECO:0007669"/>
    <property type="project" value="InterPro"/>
</dbReference>
<comment type="caution">
    <text evidence="2">The sequence shown here is derived from an EMBL/GenBank/DDBJ whole genome shotgun (WGS) entry which is preliminary data.</text>
</comment>
<dbReference type="STRING" id="337451.A0A3S3N753"/>
<dbReference type="GO" id="GO:0004497">
    <property type="term" value="F:monooxygenase activity"/>
    <property type="evidence" value="ECO:0007669"/>
    <property type="project" value="InterPro"/>
</dbReference>
<evidence type="ECO:0000313" key="3">
    <source>
        <dbReference type="Proteomes" id="UP000283530"/>
    </source>
</evidence>
<dbReference type="Proteomes" id="UP000283530">
    <property type="component" value="Unassembled WGS sequence"/>
</dbReference>
<gene>
    <name evidence="2" type="ORF">CKAN_01554600</name>
</gene>
<dbReference type="AlphaFoldDB" id="A0A3S3N753"/>
<dbReference type="GO" id="GO:0005506">
    <property type="term" value="F:iron ion binding"/>
    <property type="evidence" value="ECO:0007669"/>
    <property type="project" value="InterPro"/>
</dbReference>
<dbReference type="OrthoDB" id="2789670at2759"/>
<dbReference type="SUPFAM" id="SSF48264">
    <property type="entry name" value="Cytochrome P450"/>
    <property type="match status" value="1"/>
</dbReference>
<protein>
    <submittedName>
        <fullName evidence="2">Cytochrome P450 family protein</fullName>
    </submittedName>
</protein>
<evidence type="ECO:0000256" key="1">
    <source>
        <dbReference type="ARBA" id="ARBA00010617"/>
    </source>
</evidence>
<comment type="similarity">
    <text evidence="1">Belongs to the cytochrome P450 family.</text>
</comment>
<dbReference type="EMBL" id="QPKB01000006">
    <property type="protein sequence ID" value="RWR86637.1"/>
    <property type="molecule type" value="Genomic_DNA"/>
</dbReference>
<dbReference type="PANTHER" id="PTHR47950">
    <property type="entry name" value="CYTOCHROME P450, FAMILY 76, SUBFAMILY C, POLYPEPTIDE 5-RELATED"/>
    <property type="match status" value="1"/>
</dbReference>
<name>A0A3S3N753_9MAGN</name>
<sequence length="133" mass="15084">MFANQDLFVAGSNTNSSPIEWAMAKLLHNPDTMSMARSGNHPQRETSGRIRYCSTPITYKQKPCVYTHQLPSSSHTELSLLWRFVGLSFPSTLKLLRMHKPLGGTQMLGQTNPASFLPERFLHSKLDFKLTIY</sequence>
<dbReference type="InterPro" id="IPR036396">
    <property type="entry name" value="Cyt_P450_sf"/>
</dbReference>
<organism evidence="2 3">
    <name type="scientific">Cinnamomum micranthum f. kanehirae</name>
    <dbReference type="NCBI Taxonomy" id="337451"/>
    <lineage>
        <taxon>Eukaryota</taxon>
        <taxon>Viridiplantae</taxon>
        <taxon>Streptophyta</taxon>
        <taxon>Embryophyta</taxon>
        <taxon>Tracheophyta</taxon>
        <taxon>Spermatophyta</taxon>
        <taxon>Magnoliopsida</taxon>
        <taxon>Magnoliidae</taxon>
        <taxon>Laurales</taxon>
        <taxon>Lauraceae</taxon>
        <taxon>Cinnamomum</taxon>
    </lineage>
</organism>
<dbReference type="GO" id="GO:0020037">
    <property type="term" value="F:heme binding"/>
    <property type="evidence" value="ECO:0007669"/>
    <property type="project" value="InterPro"/>
</dbReference>
<evidence type="ECO:0000313" key="2">
    <source>
        <dbReference type="EMBL" id="RWR86637.1"/>
    </source>
</evidence>